<reference evidence="1 2" key="1">
    <citation type="journal article" date="2021" name="MBio">
        <title>A New Model Trypanosomatid, Novymonas esmeraldas: Genomic Perception of Its 'Candidatus Pandoraea novymonadis' Endosymbiont.</title>
        <authorList>
            <person name="Zakharova A."/>
            <person name="Saura A."/>
            <person name="Butenko A."/>
            <person name="Podesvova L."/>
            <person name="Warmusova S."/>
            <person name="Kostygov A.Y."/>
            <person name="Nenarokova A."/>
            <person name="Lukes J."/>
            <person name="Opperdoes F.R."/>
            <person name="Yurchenko V."/>
        </authorList>
    </citation>
    <scope>NUCLEOTIDE SEQUENCE [LARGE SCALE GENOMIC DNA]</scope>
    <source>
        <strain evidence="1 2">E262AT.01</strain>
    </source>
</reference>
<accession>A0AAW0F0Y4</accession>
<dbReference type="EMBL" id="JAECZO010000523">
    <property type="protein sequence ID" value="KAK7199516.1"/>
    <property type="molecule type" value="Genomic_DNA"/>
</dbReference>
<organism evidence="1 2">
    <name type="scientific">Novymonas esmeraldas</name>
    <dbReference type="NCBI Taxonomy" id="1808958"/>
    <lineage>
        <taxon>Eukaryota</taxon>
        <taxon>Discoba</taxon>
        <taxon>Euglenozoa</taxon>
        <taxon>Kinetoplastea</taxon>
        <taxon>Metakinetoplastina</taxon>
        <taxon>Trypanosomatida</taxon>
        <taxon>Trypanosomatidae</taxon>
        <taxon>Novymonas</taxon>
    </lineage>
</organism>
<evidence type="ECO:0000313" key="1">
    <source>
        <dbReference type="EMBL" id="KAK7199516.1"/>
    </source>
</evidence>
<keyword evidence="2" id="KW-1185">Reference proteome</keyword>
<proteinExistence type="predicted"/>
<comment type="caution">
    <text evidence="1">The sequence shown here is derived from an EMBL/GenBank/DDBJ whole genome shotgun (WGS) entry which is preliminary data.</text>
</comment>
<dbReference type="Proteomes" id="UP001430356">
    <property type="component" value="Unassembled WGS sequence"/>
</dbReference>
<name>A0AAW0F0Y4_9TRYP</name>
<evidence type="ECO:0000313" key="2">
    <source>
        <dbReference type="Proteomes" id="UP001430356"/>
    </source>
</evidence>
<dbReference type="AlphaFoldDB" id="A0AAW0F0Y4"/>
<protein>
    <submittedName>
        <fullName evidence="1">Uncharacterized protein</fullName>
    </submittedName>
</protein>
<gene>
    <name evidence="1" type="ORF">NESM_000928800</name>
</gene>
<sequence>MYNAVRDIEGLSRTHLPMREDAYRPIEQQRKILVLMEGTMLAQVLSFMKRYVSLTVCSVSPTARLYAELVEVSDTCAPYEMCLGDRLVHRFSGQLDYDDKERLGHHTWWLVKCGLPLHLNQSSAFTVLRSVAPALVPMVRSCPLYADNEPRELQVSDILQLEEMRICGDNVIPIANVTPSLLVHLRRLTVEAYTSFFLRGVPSTAASADRALHPRRRWDAGELDGAGLRCPAAETYHM</sequence>